<reference evidence="4" key="1">
    <citation type="journal article" date="2019" name="bioRxiv">
        <title>Bacterially produced spermidine induces plant systemic susceptibility to pathogens.</title>
        <authorList>
            <person name="Melnyk R.A."/>
            <person name="Beskrovnaya P.A."/>
            <person name="Liu Z."/>
            <person name="Song Y."/>
            <person name="Haney C.H."/>
        </authorList>
    </citation>
    <scope>NUCLEOTIDE SEQUENCE [LARGE SCALE GENOMIC DNA]</scope>
    <source>
        <strain evidence="4">Dha-51</strain>
    </source>
</reference>
<evidence type="ECO:0000313" key="4">
    <source>
        <dbReference type="Proteomes" id="UP000295254"/>
    </source>
</evidence>
<dbReference type="STRING" id="95300.SAMN05216558_4758"/>
<accession>A0A1H2PBL4</accession>
<dbReference type="InterPro" id="IPR052534">
    <property type="entry name" value="Extracell_DNA_Util/SecSys_Comp"/>
</dbReference>
<dbReference type="GO" id="GO:0043683">
    <property type="term" value="P:type IV pilus assembly"/>
    <property type="evidence" value="ECO:0007669"/>
    <property type="project" value="TreeGrafter"/>
</dbReference>
<keyword evidence="1" id="KW-0175">Coiled coil</keyword>
<dbReference type="Proteomes" id="UP000295254">
    <property type="component" value="Unassembled WGS sequence"/>
</dbReference>
<evidence type="ECO:0000313" key="3">
    <source>
        <dbReference type="EMBL" id="TDB58023.1"/>
    </source>
</evidence>
<keyword evidence="2" id="KW-0472">Membrane</keyword>
<gene>
    <name evidence="3" type="ORF">EIY72_23920</name>
</gene>
<evidence type="ECO:0000256" key="1">
    <source>
        <dbReference type="SAM" id="Coils"/>
    </source>
</evidence>
<protein>
    <submittedName>
        <fullName evidence="3">Pilus assembly protein PilN</fullName>
    </submittedName>
</protein>
<comment type="caution">
    <text evidence="3">The sequence shown here is derived from an EMBL/GenBank/DDBJ whole genome shotgun (WGS) entry which is preliminary data.</text>
</comment>
<dbReference type="PANTHER" id="PTHR40278">
    <property type="entry name" value="DNA UTILIZATION PROTEIN HOFN"/>
    <property type="match status" value="1"/>
</dbReference>
<keyword evidence="2" id="KW-1133">Transmembrane helix</keyword>
<evidence type="ECO:0000256" key="2">
    <source>
        <dbReference type="SAM" id="Phobius"/>
    </source>
</evidence>
<keyword evidence="2" id="KW-0812">Transmembrane</keyword>
<dbReference type="EMBL" id="RRZK01000031">
    <property type="protein sequence ID" value="TDB58023.1"/>
    <property type="molecule type" value="Genomic_DNA"/>
</dbReference>
<feature type="transmembrane region" description="Helical" evidence="2">
    <location>
        <begin position="21"/>
        <end position="47"/>
    </location>
</feature>
<proteinExistence type="predicted"/>
<sequence>MPRINLLPWREERRAARRKQFLLVLLVVVIGSATAVLIANQVIGLAIDRQIARNDYLGKQIAVVDERIKQIDDLKERRQQLLERMRIIQDLQGNRSVSARIFDQLARALPDGVYFTEVKMTGKVLSITGVAQANNRVSDLMRNLEASAWFDAPSLTEVKTTATGQMGQANVFQLSAHQTRPATPEEGQ</sequence>
<feature type="coiled-coil region" evidence="1">
    <location>
        <begin position="64"/>
        <end position="91"/>
    </location>
</feature>
<dbReference type="InterPro" id="IPR007813">
    <property type="entry name" value="PilN"/>
</dbReference>
<dbReference type="AlphaFoldDB" id="A0A1H2PBL4"/>
<dbReference type="OrthoDB" id="5296173at2"/>
<dbReference type="PANTHER" id="PTHR40278:SF2">
    <property type="entry name" value="TYPE IV PILUS INNER MEMBRANE COMPONENT PILN"/>
    <property type="match status" value="1"/>
</dbReference>
<dbReference type="GO" id="GO:0043107">
    <property type="term" value="P:type IV pilus-dependent motility"/>
    <property type="evidence" value="ECO:0007669"/>
    <property type="project" value="TreeGrafter"/>
</dbReference>
<dbReference type="RefSeq" id="WP_093227476.1">
    <property type="nucleotide sequence ID" value="NZ_LT629803.1"/>
</dbReference>
<name>A0A1H2PBL4_PSEVA</name>
<dbReference type="Pfam" id="PF05137">
    <property type="entry name" value="PilN"/>
    <property type="match status" value="1"/>
</dbReference>
<organism evidence="3 4">
    <name type="scientific">Pseudomonas vancouverensis</name>
    <dbReference type="NCBI Taxonomy" id="95300"/>
    <lineage>
        <taxon>Bacteria</taxon>
        <taxon>Pseudomonadati</taxon>
        <taxon>Pseudomonadota</taxon>
        <taxon>Gammaproteobacteria</taxon>
        <taxon>Pseudomonadales</taxon>
        <taxon>Pseudomonadaceae</taxon>
        <taxon>Pseudomonas</taxon>
    </lineage>
</organism>
<keyword evidence="4" id="KW-1185">Reference proteome</keyword>